<dbReference type="InterPro" id="IPR016162">
    <property type="entry name" value="Ald_DH_N"/>
</dbReference>
<comment type="caution">
    <text evidence="9">The sequence shown here is derived from an EMBL/GenBank/DDBJ whole genome shotgun (WGS) entry which is preliminary data.</text>
</comment>
<dbReference type="InterPro" id="IPR029510">
    <property type="entry name" value="Ald_DH_CS_GLU"/>
</dbReference>
<keyword evidence="10" id="KW-1185">Reference proteome</keyword>
<dbReference type="InterPro" id="IPR016163">
    <property type="entry name" value="Ald_DH_C"/>
</dbReference>
<evidence type="ECO:0000256" key="6">
    <source>
        <dbReference type="RuleBase" id="RU003345"/>
    </source>
</evidence>
<evidence type="ECO:0000256" key="7">
    <source>
        <dbReference type="SAM" id="Coils"/>
    </source>
</evidence>
<comment type="similarity">
    <text evidence="1 4 6">Belongs to the aldehyde dehydrogenase family.</text>
</comment>
<reference evidence="10" key="1">
    <citation type="journal article" date="2019" name="Int. J. Syst. Evol. Microbiol.">
        <title>The Global Catalogue of Microorganisms (GCM) 10K type strain sequencing project: providing services to taxonomists for standard genome sequencing and annotation.</title>
        <authorList>
            <consortium name="The Broad Institute Genomics Platform"/>
            <consortium name="The Broad Institute Genome Sequencing Center for Infectious Disease"/>
            <person name="Wu L."/>
            <person name="Ma J."/>
        </authorList>
    </citation>
    <scope>NUCLEOTIDE SEQUENCE [LARGE SCALE GENOMIC DNA]</scope>
    <source>
        <strain evidence="10">JCM 17551</strain>
    </source>
</reference>
<gene>
    <name evidence="9" type="ORF">GCM10022277_43990</name>
</gene>
<feature type="active site" evidence="5">
    <location>
        <position position="225"/>
    </location>
</feature>
<evidence type="ECO:0000256" key="1">
    <source>
        <dbReference type="ARBA" id="ARBA00009986"/>
    </source>
</evidence>
<dbReference type="Gene3D" id="3.40.309.10">
    <property type="entry name" value="Aldehyde Dehydrogenase, Chain A, domain 2"/>
    <property type="match status" value="1"/>
</dbReference>
<keyword evidence="7" id="KW-0175">Coiled coil</keyword>
<dbReference type="CDD" id="cd07133">
    <property type="entry name" value="ALDH_CALDH_CalB"/>
    <property type="match status" value="1"/>
</dbReference>
<evidence type="ECO:0000313" key="9">
    <source>
        <dbReference type="EMBL" id="GAA3943401.1"/>
    </source>
</evidence>
<dbReference type="PANTHER" id="PTHR43570">
    <property type="entry name" value="ALDEHYDE DEHYDROGENASE"/>
    <property type="match status" value="1"/>
</dbReference>
<feature type="domain" description="Aldehyde dehydrogenase" evidence="8">
    <location>
        <begin position="17"/>
        <end position="451"/>
    </location>
</feature>
<dbReference type="PROSITE" id="PS00687">
    <property type="entry name" value="ALDEHYDE_DEHYDR_GLU"/>
    <property type="match status" value="1"/>
</dbReference>
<dbReference type="InterPro" id="IPR012394">
    <property type="entry name" value="Aldehyde_DH_NAD(P)"/>
</dbReference>
<dbReference type="SUPFAM" id="SSF53720">
    <property type="entry name" value="ALDH-like"/>
    <property type="match status" value="1"/>
</dbReference>
<feature type="coiled-coil region" evidence="7">
    <location>
        <begin position="8"/>
        <end position="57"/>
    </location>
</feature>
<accession>A0ABP7NEJ2</accession>
<dbReference type="InterPro" id="IPR015590">
    <property type="entry name" value="Aldehyde_DH_dom"/>
</dbReference>
<evidence type="ECO:0000256" key="2">
    <source>
        <dbReference type="ARBA" id="ARBA00023002"/>
    </source>
</evidence>
<dbReference type="EMBL" id="BAABBN010000017">
    <property type="protein sequence ID" value="GAA3943401.1"/>
    <property type="molecule type" value="Genomic_DNA"/>
</dbReference>
<evidence type="ECO:0000259" key="8">
    <source>
        <dbReference type="Pfam" id="PF00171"/>
    </source>
</evidence>
<protein>
    <recommendedName>
        <fullName evidence="4">Aldehyde dehydrogenase</fullName>
    </recommendedName>
</protein>
<dbReference type="Proteomes" id="UP001501565">
    <property type="component" value="Unassembled WGS sequence"/>
</dbReference>
<sequence>MVANVVELTESKREIQHLNQVLSAQKQAFRQNPMPTANERIENLNRLKKMILKYEDEICEAINTDFSSRSKDETLIAEIMSVVSGINYCIKNLRKWMRPEKRHVNLLFQPASAKVVYQPKGVVGIVVPWNYPVFLSLGPLCFAMAAGNRAMIKMSEFTPKTSEFLKKIISETFDDNMINVVTGEADVAQEFTKKPFDHLLFTGSTTVGSHVMRAAADNLTPVTLELGGKSPAIIAPDAPMHDAVDRVCFGKSFNAGQTCVAPDYVLCPSDQVDAFVDSYRDTFARLYPTIKDNTDYTAIVDDRQYQRLRSWIEDARAKGAEVIEINPANENLQSGTRKLPLHIVLNPTDDMTIMQEEIFGPILPVITYNSMNEAINHINDRPRPLALYYFGYNVQEQEHVLAKTHAGGVCLNDAIMHVALDDLPFGGIGPSGMGAYHGHEGFLTFSHAKSVLSKPRFNSGKLAYAPYGKTIHKMIYKFFIR</sequence>
<dbReference type="PIRSF" id="PIRSF036492">
    <property type="entry name" value="ALDH"/>
    <property type="match status" value="1"/>
</dbReference>
<keyword evidence="3" id="KW-0520">NAD</keyword>
<dbReference type="Pfam" id="PF00171">
    <property type="entry name" value="Aldedh"/>
    <property type="match status" value="1"/>
</dbReference>
<evidence type="ECO:0000256" key="3">
    <source>
        <dbReference type="ARBA" id="ARBA00023027"/>
    </source>
</evidence>
<dbReference type="InterPro" id="IPR016161">
    <property type="entry name" value="Ald_DH/histidinol_DH"/>
</dbReference>
<evidence type="ECO:0000313" key="10">
    <source>
        <dbReference type="Proteomes" id="UP001501565"/>
    </source>
</evidence>
<dbReference type="Gene3D" id="3.40.605.10">
    <property type="entry name" value="Aldehyde Dehydrogenase, Chain A, domain 1"/>
    <property type="match status" value="1"/>
</dbReference>
<organism evidence="9 10">
    <name type="scientific">Litoribacillus peritrichatus</name>
    <dbReference type="NCBI Taxonomy" id="718191"/>
    <lineage>
        <taxon>Bacteria</taxon>
        <taxon>Pseudomonadati</taxon>
        <taxon>Pseudomonadota</taxon>
        <taxon>Gammaproteobacteria</taxon>
        <taxon>Oceanospirillales</taxon>
        <taxon>Oceanospirillaceae</taxon>
        <taxon>Litoribacillus</taxon>
    </lineage>
</organism>
<evidence type="ECO:0000256" key="4">
    <source>
        <dbReference type="PIRNR" id="PIRNR036492"/>
    </source>
</evidence>
<keyword evidence="2 4" id="KW-0560">Oxidoreductase</keyword>
<proteinExistence type="inferred from homology"/>
<evidence type="ECO:0000256" key="5">
    <source>
        <dbReference type="PROSITE-ProRule" id="PRU10007"/>
    </source>
</evidence>
<name>A0ABP7NEJ2_9GAMM</name>
<dbReference type="PANTHER" id="PTHR43570:SF20">
    <property type="entry name" value="ALDEHYDE DEHYDROGENASE ALDX-RELATED"/>
    <property type="match status" value="1"/>
</dbReference>